<dbReference type="AlphaFoldDB" id="A0A7D5I524"/>
<feature type="domain" description="DUF8157" evidence="2">
    <location>
        <begin position="4"/>
        <end position="51"/>
    </location>
</feature>
<dbReference type="Pfam" id="PF13847">
    <property type="entry name" value="Methyltransf_31"/>
    <property type="match status" value="1"/>
</dbReference>
<dbReference type="EMBL" id="CP058215">
    <property type="protein sequence ID" value="QLC50023.1"/>
    <property type="molecule type" value="Genomic_DNA"/>
</dbReference>
<dbReference type="InterPro" id="IPR058959">
    <property type="entry name" value="DUF8157_C"/>
</dbReference>
<evidence type="ECO:0008006" key="6">
    <source>
        <dbReference type="Google" id="ProtNLM"/>
    </source>
</evidence>
<evidence type="ECO:0000259" key="2">
    <source>
        <dbReference type="Pfam" id="PF26486"/>
    </source>
</evidence>
<gene>
    <name evidence="4" type="ORF">HWN40_07100</name>
</gene>
<evidence type="ECO:0000259" key="1">
    <source>
        <dbReference type="Pfam" id="PF13847"/>
    </source>
</evidence>
<feature type="domain" description="DUF8157" evidence="3">
    <location>
        <begin position="401"/>
        <end position="493"/>
    </location>
</feature>
<dbReference type="InterPro" id="IPR058470">
    <property type="entry name" value="DUF8157_N"/>
</dbReference>
<dbReference type="InterPro" id="IPR029063">
    <property type="entry name" value="SAM-dependent_MTases_sf"/>
</dbReference>
<dbReference type="SUPFAM" id="SSF53335">
    <property type="entry name" value="S-adenosyl-L-methionine-dependent methyltransferases"/>
    <property type="match status" value="1"/>
</dbReference>
<dbReference type="RefSeq" id="WP_176965079.1">
    <property type="nucleotide sequence ID" value="NZ_CP058215.1"/>
</dbReference>
<dbReference type="Pfam" id="PF26487">
    <property type="entry name" value="DUF8157_C"/>
    <property type="match status" value="1"/>
</dbReference>
<organism evidence="4 5">
    <name type="scientific">Methanolobus zinderi</name>
    <dbReference type="NCBI Taxonomy" id="536044"/>
    <lineage>
        <taxon>Archaea</taxon>
        <taxon>Methanobacteriati</taxon>
        <taxon>Methanobacteriota</taxon>
        <taxon>Stenosarchaea group</taxon>
        <taxon>Methanomicrobia</taxon>
        <taxon>Methanosarcinales</taxon>
        <taxon>Methanosarcinaceae</taxon>
        <taxon>Methanolobus</taxon>
    </lineage>
</organism>
<feature type="domain" description="Methyltransferase" evidence="1">
    <location>
        <begin position="175"/>
        <end position="300"/>
    </location>
</feature>
<dbReference type="GO" id="GO:0006412">
    <property type="term" value="P:translation"/>
    <property type="evidence" value="ECO:0007669"/>
    <property type="project" value="InterPro"/>
</dbReference>
<dbReference type="KEGG" id="mzi:HWN40_07100"/>
<proteinExistence type="predicted"/>
<dbReference type="Proteomes" id="UP000509594">
    <property type="component" value="Chromosome"/>
</dbReference>
<dbReference type="GO" id="GO:0051536">
    <property type="term" value="F:iron-sulfur cluster binding"/>
    <property type="evidence" value="ECO:0007669"/>
    <property type="project" value="UniProtKB-KW"/>
</dbReference>
<evidence type="ECO:0000313" key="4">
    <source>
        <dbReference type="EMBL" id="QLC50023.1"/>
    </source>
</evidence>
<evidence type="ECO:0000313" key="5">
    <source>
        <dbReference type="Proteomes" id="UP000509594"/>
    </source>
</evidence>
<dbReference type="GeneID" id="55821429"/>
<dbReference type="GO" id="GO:0008168">
    <property type="term" value="F:methyltransferase activity"/>
    <property type="evidence" value="ECO:0007669"/>
    <property type="project" value="InterPro"/>
</dbReference>
<protein>
    <recommendedName>
        <fullName evidence="6">Class I SAM-dependent methyltransferase</fullName>
    </recommendedName>
</protein>
<evidence type="ECO:0000259" key="3">
    <source>
        <dbReference type="Pfam" id="PF26487"/>
    </source>
</evidence>
<name>A0A7D5I524_9EURY</name>
<reference evidence="4 5" key="1">
    <citation type="submission" date="2020-06" db="EMBL/GenBank/DDBJ databases">
        <title>Methanolobus halotolerans sp. nov., isolated from a saline lake Tus in Siberia.</title>
        <authorList>
            <person name="Shen Y."/>
            <person name="Chen S.-C."/>
            <person name="Lai M.-C."/>
            <person name="Huang H.-H."/>
            <person name="Chiu H.-H."/>
            <person name="Tang S.-L."/>
            <person name="Rogozin D.Y."/>
            <person name="Degermendzhy A.G."/>
        </authorList>
    </citation>
    <scope>NUCLEOTIDE SEQUENCE [LARGE SCALE GENOMIC DNA]</scope>
    <source>
        <strain evidence="4 5">DSM 21339</strain>
    </source>
</reference>
<accession>A0A7D5I524</accession>
<sequence length="496" mass="56520">MSEKEIISALKYVSRMKPEFMLSEMRNYIKSEMYTQEIYNIASSSFFDLGLDIVPVDDDFKVFRAPGGFIELSDREEQINEAFFRTAGVSRKLERLIEQFIEKKTGKDWDDPVILDRIRKAVVSQKADYWKSKGSRNISYEKGYDILGYLAYQFPVYFVQFQHILYGMAEDGLLKKRMKVLDVGSGPGTVPLAITDLYNRLEDNKALVHSIEMYDENIEAYNFLVPEYAGIKDKVDVREPEKIDIKKLDVGKLPENIDLMVFSNVLNEIKDLSNSEKAELVKEMSEKLNQNGSILIIEPADKVNSTEMRGLAISLKVMGLGIYSPCSFIWGSGCNPQGCWSFEQQEDIDPTRLMTRLAECDEPYRYINLDIKYTYVILRKDNLTRIKYRVSPKAKFAKLSKLGKHTGKRINVIASLMSGDLGDEKNHLFKICDGTSAKPVYAVLPGHNLTPENEVITNARYGSLLSFQNILVRYNEANDSYNLLLSKGSLVEAVEG</sequence>
<dbReference type="InterPro" id="IPR025714">
    <property type="entry name" value="Methyltranfer_dom"/>
</dbReference>
<dbReference type="CDD" id="cd02440">
    <property type="entry name" value="AdoMet_MTases"/>
    <property type="match status" value="1"/>
</dbReference>
<keyword evidence="5" id="KW-1185">Reference proteome</keyword>
<dbReference type="Gene3D" id="3.40.50.150">
    <property type="entry name" value="Vaccinia Virus protein VP39"/>
    <property type="match status" value="1"/>
</dbReference>
<dbReference type="GO" id="GO:0046872">
    <property type="term" value="F:metal ion binding"/>
    <property type="evidence" value="ECO:0007669"/>
    <property type="project" value="UniProtKB-KW"/>
</dbReference>
<dbReference type="Pfam" id="PF26486">
    <property type="entry name" value="DUF8157"/>
    <property type="match status" value="1"/>
</dbReference>